<sequence length="792" mass="89706">MQSYLTRRVFRAILDNEPLRFSHCRDRLIYSVHPLSIAKARLRGSNHISKRGLFAFPSPLTVPQNESLPSEAGLRPMRELLKSLSLRTRPPTTEALAKAFRDFFKSRIETPGVINGFDARLLTVTWKHLKARQEDIEAKDWEAVFSNESLENVLSVLSQTTCLSDSREGVQKVARFAFLELCADRGEGPDEISRQAIIAYITLLSSNGNPEEARCVTLKFWTKLRNSKPSPWLAVMNGFALKGDRRQLKKVTEELEKYGNKFDRASHHELTMIMIEKDLAEAARIMYDCPISDHVEPSFATKEAVMKFAILHSNMPWAQEILQTFPQIPTSETRDITLLWEAAHGSTSSGLSKKLEGWATDNPEILNSLTISCVNNLMEYANKINKPQLAVDFAALAAHWGFQPDIRTHMLRLESRIQAGDINGAIGCVSDLGDVDSIIDANLPLVNKLIAMLCHSGHTDNLFQQISSLVDPLIDNDVRLEADTVAALAHMLLYRHDWEALAGLLRPRLGSYDTEEKGRIRNSLTKFIMNVDQADDDIWEAYNLLRAAFPETGVSSRTDIMAAFFRRNRSDLACLVFGHMRQGESLAQRPKPDTYARCFQGIAKAADTDNLQLVHNMLKLDLEVDLDTRIRNALMLAYAACGQPEQSMEAFREILQSKEGPSHKTITVFFRVCETHYNGAQEAMKMMRKVKLLEIGVDRAMYTAYIQALAAHREFDKATEAIENMELQMGQGPNHNTIALFYNATPYEHWKDRVEGWAKLKYPKLWAQLESMKRSEHEDGLCFDDIQNEISV</sequence>
<protein>
    <recommendedName>
        <fullName evidence="4">Pentacotripeptide-repeat region of PRORP domain-containing protein</fullName>
    </recommendedName>
</protein>
<dbReference type="InterPro" id="IPR050872">
    <property type="entry name" value="PPR_P_subfamily"/>
</dbReference>
<evidence type="ECO:0000313" key="3">
    <source>
        <dbReference type="Proteomes" id="UP000243515"/>
    </source>
</evidence>
<evidence type="ECO:0000313" key="2">
    <source>
        <dbReference type="EMBL" id="OXV05730.1"/>
    </source>
</evidence>
<gene>
    <name evidence="2" type="ORF">Egran_06503</name>
</gene>
<name>A0A232LNI5_9EURO</name>
<dbReference type="OrthoDB" id="185373at2759"/>
<reference evidence="2 3" key="1">
    <citation type="journal article" date="2015" name="Environ. Microbiol.">
        <title>Metagenome sequence of Elaphomyces granulatus from sporocarp tissue reveals Ascomycota ectomycorrhizal fingerprints of genome expansion and a Proteobacteria-rich microbiome.</title>
        <authorList>
            <person name="Quandt C.A."/>
            <person name="Kohler A."/>
            <person name="Hesse C.N."/>
            <person name="Sharpton T.J."/>
            <person name="Martin F."/>
            <person name="Spatafora J.W."/>
        </authorList>
    </citation>
    <scope>NUCLEOTIDE SEQUENCE [LARGE SCALE GENOMIC DNA]</scope>
    <source>
        <strain evidence="2 3">OSC145934</strain>
    </source>
</reference>
<dbReference type="Proteomes" id="UP000243515">
    <property type="component" value="Unassembled WGS sequence"/>
</dbReference>
<evidence type="ECO:0000256" key="1">
    <source>
        <dbReference type="ARBA" id="ARBA00007626"/>
    </source>
</evidence>
<dbReference type="InterPro" id="IPR011990">
    <property type="entry name" value="TPR-like_helical_dom_sf"/>
</dbReference>
<accession>A0A232LNI5</accession>
<dbReference type="Gene3D" id="1.25.40.10">
    <property type="entry name" value="Tetratricopeptide repeat domain"/>
    <property type="match status" value="1"/>
</dbReference>
<dbReference type="PANTHER" id="PTHR46128:SF329">
    <property type="entry name" value="MITOCHONDRIAL GROUP I INTRON SPLICING FACTOR DMR1"/>
    <property type="match status" value="1"/>
</dbReference>
<organism evidence="2 3">
    <name type="scientific">Elaphomyces granulatus</name>
    <dbReference type="NCBI Taxonomy" id="519963"/>
    <lineage>
        <taxon>Eukaryota</taxon>
        <taxon>Fungi</taxon>
        <taxon>Dikarya</taxon>
        <taxon>Ascomycota</taxon>
        <taxon>Pezizomycotina</taxon>
        <taxon>Eurotiomycetes</taxon>
        <taxon>Eurotiomycetidae</taxon>
        <taxon>Eurotiales</taxon>
        <taxon>Elaphomycetaceae</taxon>
        <taxon>Elaphomyces</taxon>
    </lineage>
</organism>
<comment type="similarity">
    <text evidence="1">Belongs to the PPR family. P subfamily.</text>
</comment>
<dbReference type="Pfam" id="PF01535">
    <property type="entry name" value="PPR"/>
    <property type="match status" value="1"/>
</dbReference>
<dbReference type="AlphaFoldDB" id="A0A232LNI5"/>
<evidence type="ECO:0008006" key="4">
    <source>
        <dbReference type="Google" id="ProtNLM"/>
    </source>
</evidence>
<comment type="caution">
    <text evidence="2">The sequence shown here is derived from an EMBL/GenBank/DDBJ whole genome shotgun (WGS) entry which is preliminary data.</text>
</comment>
<proteinExistence type="inferred from homology"/>
<dbReference type="PANTHER" id="PTHR46128">
    <property type="entry name" value="MITOCHONDRIAL GROUP I INTRON SPLICING FACTOR CCM1"/>
    <property type="match status" value="1"/>
</dbReference>
<dbReference type="InterPro" id="IPR002885">
    <property type="entry name" value="PPR_rpt"/>
</dbReference>
<keyword evidence="3" id="KW-1185">Reference proteome</keyword>
<dbReference type="EMBL" id="NPHW01006515">
    <property type="protein sequence ID" value="OXV05730.1"/>
    <property type="molecule type" value="Genomic_DNA"/>
</dbReference>